<feature type="signal peptide" evidence="2">
    <location>
        <begin position="1"/>
        <end position="25"/>
    </location>
</feature>
<sequence length="123" mass="13372">MRTNNGLGLVLATTAALMLSGCVIAVNDGDGDFDWSSSERENRSQLEKLTVGMSTETVLALMGTADFNELYQEDGQAVQVLYFRTHHRHSDGDTTKDECTPVVFKDGKVSGWGDIALQSSVKI</sequence>
<keyword evidence="4" id="KW-1185">Reference proteome</keyword>
<dbReference type="AlphaFoldDB" id="A0A6H1UED1"/>
<dbReference type="InterPro" id="IPR021534">
    <property type="entry name" value="DUF3192"/>
</dbReference>
<dbReference type="PROSITE" id="PS51257">
    <property type="entry name" value="PROKAR_LIPOPROTEIN"/>
    <property type="match status" value="1"/>
</dbReference>
<dbReference type="Gene3D" id="3.30.1450.10">
    <property type="match status" value="1"/>
</dbReference>
<evidence type="ECO:0000313" key="3">
    <source>
        <dbReference type="EMBL" id="QIZ77404.1"/>
    </source>
</evidence>
<gene>
    <name evidence="3" type="ORF">HER31_11240</name>
</gene>
<organism evidence="3 4">
    <name type="scientific">Ferrimonas lipolytica</name>
    <dbReference type="NCBI Taxonomy" id="2724191"/>
    <lineage>
        <taxon>Bacteria</taxon>
        <taxon>Pseudomonadati</taxon>
        <taxon>Pseudomonadota</taxon>
        <taxon>Gammaproteobacteria</taxon>
        <taxon>Alteromonadales</taxon>
        <taxon>Ferrimonadaceae</taxon>
        <taxon>Ferrimonas</taxon>
    </lineage>
</organism>
<proteinExistence type="predicted"/>
<dbReference type="EMBL" id="CP051180">
    <property type="protein sequence ID" value="QIZ77404.1"/>
    <property type="molecule type" value="Genomic_DNA"/>
</dbReference>
<name>A0A6H1UED1_9GAMM</name>
<dbReference type="RefSeq" id="WP_168660664.1">
    <property type="nucleotide sequence ID" value="NZ_CP051180.1"/>
</dbReference>
<feature type="chain" id="PRO_5026131939" evidence="2">
    <location>
        <begin position="26"/>
        <end position="123"/>
    </location>
</feature>
<accession>A0A6H1UED1</accession>
<protein>
    <submittedName>
        <fullName evidence="3">DUF3192 domain-containing protein</fullName>
    </submittedName>
</protein>
<dbReference type="InterPro" id="IPR037873">
    <property type="entry name" value="BamE-like"/>
</dbReference>
<dbReference type="Proteomes" id="UP000501602">
    <property type="component" value="Chromosome"/>
</dbReference>
<keyword evidence="1 2" id="KW-0732">Signal</keyword>
<dbReference type="Pfam" id="PF11399">
    <property type="entry name" value="DUF3192"/>
    <property type="match status" value="1"/>
</dbReference>
<evidence type="ECO:0000313" key="4">
    <source>
        <dbReference type="Proteomes" id="UP000501602"/>
    </source>
</evidence>
<evidence type="ECO:0000256" key="2">
    <source>
        <dbReference type="SAM" id="SignalP"/>
    </source>
</evidence>
<reference evidence="3 4" key="1">
    <citation type="submission" date="2020-04" db="EMBL/GenBank/DDBJ databases">
        <title>Ferrimonas sp. S7 isolated from sea water.</title>
        <authorList>
            <person name="Bae S.S."/>
            <person name="Baek K."/>
        </authorList>
    </citation>
    <scope>NUCLEOTIDE SEQUENCE [LARGE SCALE GENOMIC DNA]</scope>
    <source>
        <strain evidence="3 4">S7</strain>
    </source>
</reference>
<evidence type="ECO:0000256" key="1">
    <source>
        <dbReference type="ARBA" id="ARBA00022729"/>
    </source>
</evidence>
<dbReference type="KEGG" id="fes:HER31_11240"/>